<dbReference type="AlphaFoldDB" id="A0A2N7Q9Q7"/>
<name>A0A2N7Q9Q7_9BACT</name>
<evidence type="ECO:0000256" key="6">
    <source>
        <dbReference type="ARBA" id="ARBA00023014"/>
    </source>
</evidence>
<feature type="binding site" evidence="8">
    <location>
        <position position="32"/>
    </location>
    <ligand>
        <name>[4Fe-4S] cluster</name>
        <dbReference type="ChEBI" id="CHEBI:49883"/>
        <note>4Fe-4S-S-AdoMet</note>
    </ligand>
</feature>
<comment type="cofactor">
    <cofactor evidence="8">
        <name>[4Fe-4S] cluster</name>
        <dbReference type="ChEBI" id="CHEBI:49883"/>
    </cofactor>
    <text evidence="8">Binds 1 [4Fe-4S] cluster. The cluster is coordinated with 3 cysteines and an exchangeable S-adenosyl-L-methionine.</text>
</comment>
<feature type="domain" description="Radical SAM core" evidence="9">
    <location>
        <begin position="19"/>
        <end position="213"/>
    </location>
</feature>
<evidence type="ECO:0000256" key="8">
    <source>
        <dbReference type="HAMAP-Rule" id="MF_00917"/>
    </source>
</evidence>
<evidence type="ECO:0000313" key="10">
    <source>
        <dbReference type="EMBL" id="PMP95047.1"/>
    </source>
</evidence>
<dbReference type="SFLD" id="SFLDS00029">
    <property type="entry name" value="Radical_SAM"/>
    <property type="match status" value="1"/>
</dbReference>
<sequence>MSKLKISEIFFSLQGEGPLIGYPTLFIRLFGCNLNCSWCDTPYAKGNNPHKEVEISEILSFWEKNFNSLPFITITGGEPLIQNPVYNLMNAFLEKNCIVVLETNGSISLNRVPKKVIKVMDVKTPSSNMDRHNLYENFKFLGKKDAVKFVIKDEKDFEFSLDIIDKFFLTYYTQVFLSPAHPFLDPKNLAEWILKTKKPLRFQIQLHKVVGIK</sequence>
<dbReference type="PROSITE" id="PS51918">
    <property type="entry name" value="RADICAL_SAM"/>
    <property type="match status" value="1"/>
</dbReference>
<evidence type="ECO:0000256" key="2">
    <source>
        <dbReference type="ARBA" id="ARBA00022691"/>
    </source>
</evidence>
<feature type="binding site" evidence="8">
    <location>
        <position position="77"/>
    </location>
    <ligand>
        <name>S-adenosyl-L-methionine</name>
        <dbReference type="ChEBI" id="CHEBI:59789"/>
    </ligand>
</feature>
<feature type="binding site" evidence="8">
    <location>
        <position position="41"/>
    </location>
    <ligand>
        <name>Mg(2+)</name>
        <dbReference type="ChEBI" id="CHEBI:18420"/>
    </ligand>
</feature>
<feature type="binding site" evidence="8">
    <location>
        <begin position="38"/>
        <end position="40"/>
    </location>
    <ligand>
        <name>S-adenosyl-L-methionine</name>
        <dbReference type="ChEBI" id="CHEBI:59789"/>
    </ligand>
</feature>
<protein>
    <recommendedName>
        <fullName evidence="8">7-carboxy-7-deazaguanine synthase</fullName>
        <shortName evidence="8">CDG synthase</shortName>
        <ecNumber evidence="8">4.3.99.3</ecNumber>
    </recommendedName>
    <alternativeName>
        <fullName evidence="8">Queuosine biosynthesis protein QueE</fullName>
    </alternativeName>
</protein>
<comment type="similarity">
    <text evidence="8">Belongs to the radical SAM superfamily. 7-carboxy-7-deazaguanine synthase family.</text>
</comment>
<comment type="pathway">
    <text evidence="8">Purine metabolism; 7-cyano-7-deazaguanine biosynthesis.</text>
</comment>
<keyword evidence="1 8" id="KW-0004">4Fe-4S</keyword>
<dbReference type="InterPro" id="IPR007197">
    <property type="entry name" value="rSAM"/>
</dbReference>
<dbReference type="CDD" id="cd01335">
    <property type="entry name" value="Radical_SAM"/>
    <property type="match status" value="1"/>
</dbReference>
<dbReference type="PANTHER" id="PTHR42836:SF1">
    <property type="entry name" value="7-CARBOXY-7-DEAZAGUANINE SYNTHASE"/>
    <property type="match status" value="1"/>
</dbReference>
<dbReference type="GO" id="GO:0016840">
    <property type="term" value="F:carbon-nitrogen lyase activity"/>
    <property type="evidence" value="ECO:0007669"/>
    <property type="project" value="UniProtKB-UniRule"/>
</dbReference>
<dbReference type="GO" id="GO:1904047">
    <property type="term" value="F:S-adenosyl-L-methionine binding"/>
    <property type="evidence" value="ECO:0007669"/>
    <property type="project" value="UniProtKB-UniRule"/>
</dbReference>
<dbReference type="InterPro" id="IPR013785">
    <property type="entry name" value="Aldolase_TIM"/>
</dbReference>
<evidence type="ECO:0000256" key="4">
    <source>
        <dbReference type="ARBA" id="ARBA00022842"/>
    </source>
</evidence>
<comment type="caution">
    <text evidence="10">The sequence shown here is derived from an EMBL/GenBank/DDBJ whole genome shotgun (WGS) entry which is preliminary data.</text>
</comment>
<dbReference type="InterPro" id="IPR024924">
    <property type="entry name" value="7-CO-7-deazaguanine_synth-like"/>
</dbReference>
<evidence type="ECO:0000313" key="11">
    <source>
        <dbReference type="Proteomes" id="UP000235619"/>
    </source>
</evidence>
<evidence type="ECO:0000259" key="9">
    <source>
        <dbReference type="PROSITE" id="PS51918"/>
    </source>
</evidence>
<comment type="subunit">
    <text evidence="8">Homodimer.</text>
</comment>
<accession>A0A2N7Q9Q7</accession>
<organism evidence="10 11">
    <name type="scientific">Thermodesulfobacterium geofontis</name>
    <dbReference type="NCBI Taxonomy" id="1295609"/>
    <lineage>
        <taxon>Bacteria</taxon>
        <taxon>Pseudomonadati</taxon>
        <taxon>Thermodesulfobacteriota</taxon>
        <taxon>Thermodesulfobacteria</taxon>
        <taxon>Thermodesulfobacteriales</taxon>
        <taxon>Thermodesulfobacteriaceae</taxon>
        <taxon>Thermodesulfobacterium</taxon>
    </lineage>
</organism>
<proteinExistence type="inferred from homology"/>
<dbReference type="InterPro" id="IPR058240">
    <property type="entry name" value="rSAM_sf"/>
</dbReference>
<comment type="caution">
    <text evidence="8">Lacks conserved residue(s) required for the propagation of feature annotation.</text>
</comment>
<gene>
    <name evidence="8" type="primary">queE</name>
    <name evidence="10" type="ORF">C0169_05810</name>
</gene>
<keyword evidence="6 8" id="KW-0411">Iron-sulfur</keyword>
<dbReference type="Proteomes" id="UP000235619">
    <property type="component" value="Unassembled WGS sequence"/>
</dbReference>
<comment type="function">
    <text evidence="8">Catalyzes the complex heterocyclic radical-mediated conversion of 6-carboxy-5,6,7,8-tetrahydropterin (CPH4) to 7-carboxy-7-deazaguanine (CDG), a step common to the biosynthetic pathways of all 7-deazapurine-containing compounds.</text>
</comment>
<dbReference type="GO" id="GO:0008616">
    <property type="term" value="P:tRNA queuosine(34) biosynthetic process"/>
    <property type="evidence" value="ECO:0007669"/>
    <property type="project" value="UniProtKB-UniRule"/>
</dbReference>
<dbReference type="GO" id="GO:0000287">
    <property type="term" value="F:magnesium ion binding"/>
    <property type="evidence" value="ECO:0007669"/>
    <property type="project" value="UniProtKB-UniRule"/>
</dbReference>
<dbReference type="EMBL" id="PNJD01000357">
    <property type="protein sequence ID" value="PMP95047.1"/>
    <property type="molecule type" value="Genomic_DNA"/>
</dbReference>
<keyword evidence="3 8" id="KW-0479">Metal-binding</keyword>
<dbReference type="SUPFAM" id="SSF102114">
    <property type="entry name" value="Radical SAM enzymes"/>
    <property type="match status" value="1"/>
</dbReference>
<dbReference type="PANTHER" id="PTHR42836">
    <property type="entry name" value="7-CARBOXY-7-DEAZAGUANINE SYNTHASE"/>
    <property type="match status" value="1"/>
</dbReference>
<dbReference type="Gene3D" id="3.20.20.70">
    <property type="entry name" value="Aldolase class I"/>
    <property type="match status" value="1"/>
</dbReference>
<dbReference type="EC" id="4.3.99.3" evidence="8"/>
<keyword evidence="2 8" id="KW-0949">S-adenosyl-L-methionine</keyword>
<feature type="binding site" evidence="8">
    <location>
        <position position="75"/>
    </location>
    <ligand>
        <name>substrate</name>
    </ligand>
</feature>
<dbReference type="GO" id="GO:0051539">
    <property type="term" value="F:4 iron, 4 sulfur cluster binding"/>
    <property type="evidence" value="ECO:0007669"/>
    <property type="project" value="UniProtKB-UniRule"/>
</dbReference>
<feature type="binding site" evidence="8">
    <location>
        <position position="28"/>
    </location>
    <ligand>
        <name>substrate</name>
    </ligand>
</feature>
<reference evidence="10 11" key="1">
    <citation type="submission" date="2018-01" db="EMBL/GenBank/DDBJ databases">
        <title>Metagenomic assembled genomes from two thermal pools in the Uzon Caldera, Kamchatka, Russia.</title>
        <authorList>
            <person name="Wilkins L."/>
            <person name="Ettinger C."/>
        </authorList>
    </citation>
    <scope>NUCLEOTIDE SEQUENCE [LARGE SCALE GENOMIC DNA]</scope>
    <source>
        <strain evidence="10">ARK-04</strain>
    </source>
</reference>
<keyword evidence="7 8" id="KW-0456">Lyase</keyword>
<keyword evidence="5 8" id="KW-0408">Iron</keyword>
<dbReference type="PIRSF" id="PIRSF000370">
    <property type="entry name" value="QueE"/>
    <property type="match status" value="1"/>
</dbReference>
<comment type="cofactor">
    <cofactor evidence="8">
        <name>S-adenosyl-L-methionine</name>
        <dbReference type="ChEBI" id="CHEBI:59789"/>
    </cofactor>
    <text evidence="8">Binds 1 S-adenosyl-L-methionine per subunit.</text>
</comment>
<evidence type="ECO:0000256" key="7">
    <source>
        <dbReference type="ARBA" id="ARBA00023239"/>
    </source>
</evidence>
<keyword evidence="4 8" id="KW-0460">Magnesium</keyword>
<feature type="binding site" evidence="8">
    <location>
        <position position="39"/>
    </location>
    <ligand>
        <name>[4Fe-4S] cluster</name>
        <dbReference type="ChEBI" id="CHEBI:49883"/>
        <note>4Fe-4S-S-AdoMet</note>
    </ligand>
</feature>
<feature type="binding site" evidence="8">
    <location>
        <position position="36"/>
    </location>
    <ligand>
        <name>[4Fe-4S] cluster</name>
        <dbReference type="ChEBI" id="CHEBI:49883"/>
        <note>4Fe-4S-S-AdoMet</note>
    </ligand>
</feature>
<dbReference type="Pfam" id="PF04055">
    <property type="entry name" value="Radical_SAM"/>
    <property type="match status" value="1"/>
</dbReference>
<comment type="catalytic activity">
    <reaction evidence="8">
        <text>6-carboxy-5,6,7,8-tetrahydropterin + H(+) = 7-carboxy-7-carbaguanine + NH4(+)</text>
        <dbReference type="Rhea" id="RHEA:27974"/>
        <dbReference type="ChEBI" id="CHEBI:15378"/>
        <dbReference type="ChEBI" id="CHEBI:28938"/>
        <dbReference type="ChEBI" id="CHEBI:61032"/>
        <dbReference type="ChEBI" id="CHEBI:61036"/>
        <dbReference type="EC" id="4.3.99.3"/>
    </reaction>
</comment>
<dbReference type="UniPathway" id="UPA00391"/>
<evidence type="ECO:0000256" key="5">
    <source>
        <dbReference type="ARBA" id="ARBA00023004"/>
    </source>
</evidence>
<keyword evidence="8" id="KW-0671">Queuosine biosynthesis</keyword>
<dbReference type="HAMAP" id="MF_00917">
    <property type="entry name" value="QueE"/>
    <property type="match status" value="1"/>
</dbReference>
<evidence type="ECO:0000256" key="1">
    <source>
        <dbReference type="ARBA" id="ARBA00022485"/>
    </source>
</evidence>
<comment type="cofactor">
    <cofactor evidence="8">
        <name>Mg(2+)</name>
        <dbReference type="ChEBI" id="CHEBI:18420"/>
    </cofactor>
</comment>
<feature type="binding site" evidence="8">
    <location>
        <begin position="13"/>
        <end position="15"/>
    </location>
    <ligand>
        <name>substrate</name>
    </ligand>
</feature>
<evidence type="ECO:0000256" key="3">
    <source>
        <dbReference type="ARBA" id="ARBA00022723"/>
    </source>
</evidence>